<evidence type="ECO:0000256" key="1">
    <source>
        <dbReference type="SAM" id="SignalP"/>
    </source>
</evidence>
<keyword evidence="1" id="KW-0732">Signal</keyword>
<dbReference type="Proteomes" id="UP000046393">
    <property type="component" value="Unplaced"/>
</dbReference>
<evidence type="ECO:0000313" key="2">
    <source>
        <dbReference type="Proteomes" id="UP000046393"/>
    </source>
</evidence>
<feature type="chain" id="PRO_5005893717" evidence="1">
    <location>
        <begin position="18"/>
        <end position="147"/>
    </location>
</feature>
<protein>
    <submittedName>
        <fullName evidence="3">Uncharacterized protein</fullName>
    </submittedName>
</protein>
<name>A0A0N5AX65_9BILA</name>
<feature type="signal peptide" evidence="1">
    <location>
        <begin position="1"/>
        <end position="17"/>
    </location>
</feature>
<accession>A0A0N5AX65</accession>
<evidence type="ECO:0000313" key="3">
    <source>
        <dbReference type="WBParaSite" id="SMUV_0000953601-mRNA-1"/>
    </source>
</evidence>
<keyword evidence="2" id="KW-1185">Reference proteome</keyword>
<dbReference type="AlphaFoldDB" id="A0A0N5AX65"/>
<organism evidence="2 3">
    <name type="scientific">Syphacia muris</name>
    <dbReference type="NCBI Taxonomy" id="451379"/>
    <lineage>
        <taxon>Eukaryota</taxon>
        <taxon>Metazoa</taxon>
        <taxon>Ecdysozoa</taxon>
        <taxon>Nematoda</taxon>
        <taxon>Chromadorea</taxon>
        <taxon>Rhabditida</taxon>
        <taxon>Spirurina</taxon>
        <taxon>Oxyuridomorpha</taxon>
        <taxon>Oxyuroidea</taxon>
        <taxon>Oxyuridae</taxon>
        <taxon>Syphacia</taxon>
    </lineage>
</organism>
<sequence>MEKLVIVLFAVIGITEACPPSATPSGGGSSSPANYTDGRIKRLACNEKIVVEIALNKSLGIDVSDEELKQKFGFVIEKLTNLIDDKIDHDVTVLHSDDTVLLTLVIRDEDEKYCKQAKLLAELALKKIYSAKEINVYCACQPVTVSA</sequence>
<reference evidence="3" key="1">
    <citation type="submission" date="2017-02" db="UniProtKB">
        <authorList>
            <consortium name="WormBaseParasite"/>
        </authorList>
    </citation>
    <scope>IDENTIFICATION</scope>
</reference>
<proteinExistence type="predicted"/>
<dbReference type="WBParaSite" id="SMUV_0000953601-mRNA-1">
    <property type="protein sequence ID" value="SMUV_0000953601-mRNA-1"/>
    <property type="gene ID" value="SMUV_0000953601"/>
</dbReference>